<dbReference type="PROSITE" id="PS50245">
    <property type="entry name" value="CAP_GLY_2"/>
    <property type="match status" value="1"/>
</dbReference>
<evidence type="ECO:0000259" key="3">
    <source>
        <dbReference type="PROSITE" id="PS50245"/>
    </source>
</evidence>
<dbReference type="SUPFAM" id="SSF74924">
    <property type="entry name" value="Cap-Gly domain"/>
    <property type="match status" value="1"/>
</dbReference>
<dbReference type="InterPro" id="IPR036859">
    <property type="entry name" value="CAP-Gly_dom_sf"/>
</dbReference>
<feature type="non-terminal residue" evidence="4">
    <location>
        <position position="1"/>
    </location>
</feature>
<dbReference type="PROSITE" id="PS00845">
    <property type="entry name" value="CAP_GLY_1"/>
    <property type="match status" value="1"/>
</dbReference>
<dbReference type="Pfam" id="PF01302">
    <property type="entry name" value="CAP_GLY"/>
    <property type="match status" value="1"/>
</dbReference>
<dbReference type="OrthoDB" id="2130750at2759"/>
<reference evidence="4 5" key="1">
    <citation type="submission" date="2015-09" db="EMBL/GenBank/DDBJ databases">
        <title>Draft genome of the parasitic nematode Teladorsagia circumcincta isolate WARC Sus (inbred).</title>
        <authorList>
            <person name="Mitreva M."/>
        </authorList>
    </citation>
    <scope>NUCLEOTIDE SEQUENCE [LARGE SCALE GENOMIC DNA]</scope>
    <source>
        <strain evidence="4 5">S</strain>
    </source>
</reference>
<sequence>KTGKGRVAFRGEVQFSDGEWVGVILDEPRGKNNGTVQGVQYFTCEPNYGLFIRPTQLKPESARSRTSGLRTPATRKEVAAPPKAARSSPSGSPKVSPSVSLERLSKAAGPKRVLSSSKLVDNANELDSLKLRNEELEADLEILREEMAAGGGGLISEGNSVQLKQLEMQNERLKEALIK</sequence>
<proteinExistence type="predicted"/>
<gene>
    <name evidence="4" type="ORF">TELCIR_21433</name>
</gene>
<organism evidence="4 5">
    <name type="scientific">Teladorsagia circumcincta</name>
    <name type="common">Brown stomach worm</name>
    <name type="synonym">Ostertagia circumcincta</name>
    <dbReference type="NCBI Taxonomy" id="45464"/>
    <lineage>
        <taxon>Eukaryota</taxon>
        <taxon>Metazoa</taxon>
        <taxon>Ecdysozoa</taxon>
        <taxon>Nematoda</taxon>
        <taxon>Chromadorea</taxon>
        <taxon>Rhabditida</taxon>
        <taxon>Rhabditina</taxon>
        <taxon>Rhabditomorpha</taxon>
        <taxon>Strongyloidea</taxon>
        <taxon>Trichostrongylidae</taxon>
        <taxon>Teladorsagia</taxon>
    </lineage>
</organism>
<name>A0A2G9TGR6_TELCI</name>
<dbReference type="AlphaFoldDB" id="A0A2G9TGR6"/>
<evidence type="ECO:0000256" key="1">
    <source>
        <dbReference type="SAM" id="Coils"/>
    </source>
</evidence>
<feature type="region of interest" description="Disordered" evidence="2">
    <location>
        <begin position="55"/>
        <end position="113"/>
    </location>
</feature>
<evidence type="ECO:0000313" key="5">
    <source>
        <dbReference type="Proteomes" id="UP000230423"/>
    </source>
</evidence>
<dbReference type="Proteomes" id="UP000230423">
    <property type="component" value="Unassembled WGS sequence"/>
</dbReference>
<dbReference type="SMART" id="SM01052">
    <property type="entry name" value="CAP_GLY"/>
    <property type="match status" value="1"/>
</dbReference>
<evidence type="ECO:0000313" key="4">
    <source>
        <dbReference type="EMBL" id="PIO57163.1"/>
    </source>
</evidence>
<keyword evidence="1" id="KW-0175">Coiled coil</keyword>
<dbReference type="Gene3D" id="2.30.30.190">
    <property type="entry name" value="CAP Gly-rich-like domain"/>
    <property type="match status" value="1"/>
</dbReference>
<feature type="compositionally biased region" description="Low complexity" evidence="2">
    <location>
        <begin position="79"/>
        <end position="100"/>
    </location>
</feature>
<feature type="coiled-coil region" evidence="1">
    <location>
        <begin position="119"/>
        <end position="176"/>
    </location>
</feature>
<accession>A0A2G9TGR6</accession>
<feature type="domain" description="CAP-Gly" evidence="3">
    <location>
        <begin position="11"/>
        <end position="53"/>
    </location>
</feature>
<dbReference type="InterPro" id="IPR000938">
    <property type="entry name" value="CAP-Gly_domain"/>
</dbReference>
<protein>
    <submittedName>
        <fullName evidence="4">CAP-Gly domain protein</fullName>
    </submittedName>
</protein>
<evidence type="ECO:0000256" key="2">
    <source>
        <dbReference type="SAM" id="MobiDB-lite"/>
    </source>
</evidence>
<dbReference type="EMBL" id="KZ367225">
    <property type="protein sequence ID" value="PIO57163.1"/>
    <property type="molecule type" value="Genomic_DNA"/>
</dbReference>
<keyword evidence="5" id="KW-1185">Reference proteome</keyword>
<dbReference type="PANTHER" id="PTHR18916">
    <property type="entry name" value="DYNACTIN 1-RELATED MICROTUBULE-BINDING"/>
    <property type="match status" value="1"/>
</dbReference>